<dbReference type="Gene3D" id="1.10.510.10">
    <property type="entry name" value="Transferase(Phosphotransferase) domain 1"/>
    <property type="match status" value="1"/>
</dbReference>
<dbReference type="FunFam" id="1.10.510.10:FF:000035">
    <property type="entry name" value="Putative receptor-like serine/threonine-protein kinase"/>
    <property type="match status" value="1"/>
</dbReference>
<evidence type="ECO:0000256" key="14">
    <source>
        <dbReference type="PROSITE-ProRule" id="PRU10141"/>
    </source>
</evidence>
<evidence type="ECO:0000256" key="4">
    <source>
        <dbReference type="ARBA" id="ARBA00022553"/>
    </source>
</evidence>
<name>A0A2P5CAZ4_PARAD</name>
<organism evidence="18 19">
    <name type="scientific">Parasponia andersonii</name>
    <name type="common">Sponia andersonii</name>
    <dbReference type="NCBI Taxonomy" id="3476"/>
    <lineage>
        <taxon>Eukaryota</taxon>
        <taxon>Viridiplantae</taxon>
        <taxon>Streptophyta</taxon>
        <taxon>Embryophyta</taxon>
        <taxon>Tracheophyta</taxon>
        <taxon>Spermatophyta</taxon>
        <taxon>Magnoliopsida</taxon>
        <taxon>eudicotyledons</taxon>
        <taxon>Gunneridae</taxon>
        <taxon>Pentapetalae</taxon>
        <taxon>rosids</taxon>
        <taxon>fabids</taxon>
        <taxon>Rosales</taxon>
        <taxon>Cannabaceae</taxon>
        <taxon>Parasponia</taxon>
    </lineage>
</organism>
<dbReference type="AlphaFoldDB" id="A0A2P5CAZ4"/>
<keyword evidence="6 16" id="KW-0812">Transmembrane</keyword>
<dbReference type="GO" id="GO:0005524">
    <property type="term" value="F:ATP binding"/>
    <property type="evidence" value="ECO:0007669"/>
    <property type="project" value="UniProtKB-UniRule"/>
</dbReference>
<keyword evidence="9 14" id="KW-0067">ATP-binding</keyword>
<evidence type="ECO:0000256" key="2">
    <source>
        <dbReference type="ARBA" id="ARBA00012513"/>
    </source>
</evidence>
<evidence type="ECO:0000256" key="5">
    <source>
        <dbReference type="ARBA" id="ARBA00022679"/>
    </source>
</evidence>
<feature type="compositionally biased region" description="Pro residues" evidence="15">
    <location>
        <begin position="21"/>
        <end position="33"/>
    </location>
</feature>
<evidence type="ECO:0000256" key="15">
    <source>
        <dbReference type="SAM" id="MobiDB-lite"/>
    </source>
</evidence>
<evidence type="ECO:0000313" key="18">
    <source>
        <dbReference type="EMBL" id="PON58202.1"/>
    </source>
</evidence>
<keyword evidence="7 14" id="KW-0547">Nucleotide-binding</keyword>
<keyword evidence="11 16" id="KW-0472">Membrane</keyword>
<dbReference type="SUPFAM" id="SSF63825">
    <property type="entry name" value="YWTD domain"/>
    <property type="match status" value="1"/>
</dbReference>
<keyword evidence="19" id="KW-1185">Reference proteome</keyword>
<comment type="caution">
    <text evidence="18">The sequence shown here is derived from an EMBL/GenBank/DDBJ whole genome shotgun (WGS) entry which is preliminary data.</text>
</comment>
<gene>
    <name evidence="18" type="ORF">PanWU01x14_168010</name>
</gene>
<evidence type="ECO:0000256" key="3">
    <source>
        <dbReference type="ARBA" id="ARBA00022527"/>
    </source>
</evidence>
<dbReference type="Pfam" id="PF00069">
    <property type="entry name" value="Pkinase"/>
    <property type="match status" value="1"/>
</dbReference>
<evidence type="ECO:0000256" key="13">
    <source>
        <dbReference type="ARBA" id="ARBA00048679"/>
    </source>
</evidence>
<dbReference type="GO" id="GO:0004674">
    <property type="term" value="F:protein serine/threonine kinase activity"/>
    <property type="evidence" value="ECO:0007669"/>
    <property type="project" value="UniProtKB-KW"/>
</dbReference>
<dbReference type="PROSITE" id="PS50011">
    <property type="entry name" value="PROTEIN_KINASE_DOM"/>
    <property type="match status" value="1"/>
</dbReference>
<dbReference type="Pfam" id="PF05096">
    <property type="entry name" value="Glu_cyclase_2"/>
    <property type="match status" value="1"/>
</dbReference>
<dbReference type="PANTHER" id="PTHR47984:SF15">
    <property type="entry name" value="PROTEIN KINASE DOMAIN-CONTAINING PROTEIN"/>
    <property type="match status" value="1"/>
</dbReference>
<keyword evidence="3" id="KW-0723">Serine/threonine-protein kinase</keyword>
<evidence type="ECO:0000259" key="17">
    <source>
        <dbReference type="PROSITE" id="PS50011"/>
    </source>
</evidence>
<dbReference type="GO" id="GO:0016603">
    <property type="term" value="F:glutaminyl-peptide cyclotransferase activity"/>
    <property type="evidence" value="ECO:0007669"/>
    <property type="project" value="InterPro"/>
</dbReference>
<dbReference type="OrthoDB" id="409395at2759"/>
<keyword evidence="4" id="KW-0597">Phosphoprotein</keyword>
<dbReference type="InterPro" id="IPR017441">
    <property type="entry name" value="Protein_kinase_ATP_BS"/>
</dbReference>
<feature type="region of interest" description="Disordered" evidence="15">
    <location>
        <begin position="14"/>
        <end position="34"/>
    </location>
</feature>
<evidence type="ECO:0000256" key="1">
    <source>
        <dbReference type="ARBA" id="ARBA00004167"/>
    </source>
</evidence>
<sequence>MASGSLRNKKLNKRFNANPMHNPPNPMASPPTPSNYRRRSSLILAVFLIFCVVVPLGISSNVLWTKLKYGPVLPRIYSIEVVNEFPHDPEAFTQGLLYAGNDTLFESTGMYGLSSVRKVALQTGKVEVLQRMESSYFGEGLTLVDRRLFQVTWLTKTGFIYDCYNLSKFDKFTHQMNDGWGLATDDKVLFGSDGTSTLYKIDPQTLKVIDKHIVKFNGYEVHNLNELEFVKGEVWANVWGTDCIARISYGDGSVLGWILLPTLREELIRDGNTGIDVLNGIAWDSNRNRIFVTGKLWPKLYEIKLHPIKKQSRPGVIEQLCLRPPHNFLRTPAKYERHSGATSIEKLQSVTHVMAQVLRKFYKPKFRSSNSYDTSSLDRRLLSLNISECEMNGLRQGPVLSAQWSTRTNSHVSDVESFVVKDAWRKMFSLKEIEVATNGFARENVIGNGDYGTVYSAILLDGTRVAVKKLIINSCQAEEFIAQVEEIGHVRHKNLVKLLGYSLEGTHRILVYEYVDNKTLRHWLHECPQHISPLTWRIRMNVIQGIAKGLAYLHEGIDKKVLHRSLKSSNIMLDHQWNPKITDFGLANLFGPQWGFIIMESLGYIAPERDASPEAFTEKHDVYSFGVLIMEIITGRTPIDCQLSQPYLVDWLKSMVASGKTADVADQSLAEIPCSKELKRIVLVALRCVDPDEEHRPNMGDVMHMLQPRDLLLGGEELLFISGI</sequence>
<dbReference type="GO" id="GO:0016020">
    <property type="term" value="C:membrane"/>
    <property type="evidence" value="ECO:0007669"/>
    <property type="project" value="UniProtKB-SubCell"/>
</dbReference>
<dbReference type="InterPro" id="IPR007788">
    <property type="entry name" value="QCT"/>
</dbReference>
<dbReference type="PROSITE" id="PS00107">
    <property type="entry name" value="PROTEIN_KINASE_ATP"/>
    <property type="match status" value="1"/>
</dbReference>
<dbReference type="PANTHER" id="PTHR47984">
    <property type="entry name" value="OS01G0323000 PROTEIN"/>
    <property type="match status" value="1"/>
</dbReference>
<accession>A0A2P5CAZ4</accession>
<protein>
    <recommendedName>
        <fullName evidence="2">non-specific serine/threonine protein kinase</fullName>
        <ecNumber evidence="2">2.7.11.1</ecNumber>
    </recommendedName>
</protein>
<dbReference type="InterPro" id="IPR011009">
    <property type="entry name" value="Kinase-like_dom_sf"/>
</dbReference>
<dbReference type="EMBL" id="JXTB01000151">
    <property type="protein sequence ID" value="PON58202.1"/>
    <property type="molecule type" value="Genomic_DNA"/>
</dbReference>
<dbReference type="InterPro" id="IPR052232">
    <property type="entry name" value="RLK_Ser/Thr-Kinase"/>
</dbReference>
<feature type="binding site" evidence="14">
    <location>
        <position position="469"/>
    </location>
    <ligand>
        <name>ATP</name>
        <dbReference type="ChEBI" id="CHEBI:30616"/>
    </ligand>
</feature>
<dbReference type="EC" id="2.7.11.1" evidence="2"/>
<feature type="domain" description="Protein kinase" evidence="17">
    <location>
        <begin position="440"/>
        <end position="712"/>
    </location>
</feature>
<reference evidence="19" key="1">
    <citation type="submission" date="2016-06" db="EMBL/GenBank/DDBJ databases">
        <title>Parallel loss of symbiosis genes in relatives of nitrogen-fixing non-legume Parasponia.</title>
        <authorList>
            <person name="Van Velzen R."/>
            <person name="Holmer R."/>
            <person name="Bu F."/>
            <person name="Rutten L."/>
            <person name="Van Zeijl A."/>
            <person name="Liu W."/>
            <person name="Santuari L."/>
            <person name="Cao Q."/>
            <person name="Sharma T."/>
            <person name="Shen D."/>
            <person name="Roswanjaya Y."/>
            <person name="Wardhani T."/>
            <person name="Kalhor M.S."/>
            <person name="Jansen J."/>
            <person name="Van den Hoogen J."/>
            <person name="Gungor B."/>
            <person name="Hartog M."/>
            <person name="Hontelez J."/>
            <person name="Verver J."/>
            <person name="Yang W.-C."/>
            <person name="Schijlen E."/>
            <person name="Repin R."/>
            <person name="Schilthuizen M."/>
            <person name="Schranz E."/>
            <person name="Heidstra R."/>
            <person name="Miyata K."/>
            <person name="Fedorova E."/>
            <person name="Kohlen W."/>
            <person name="Bisseling T."/>
            <person name="Smit S."/>
            <person name="Geurts R."/>
        </authorList>
    </citation>
    <scope>NUCLEOTIDE SEQUENCE [LARGE SCALE GENOMIC DNA]</scope>
    <source>
        <strain evidence="19">cv. WU1-14</strain>
    </source>
</reference>
<evidence type="ECO:0000256" key="12">
    <source>
        <dbReference type="ARBA" id="ARBA00047899"/>
    </source>
</evidence>
<dbReference type="STRING" id="3476.A0A2P5CAZ4"/>
<feature type="transmembrane region" description="Helical" evidence="16">
    <location>
        <begin position="42"/>
        <end position="64"/>
    </location>
</feature>
<keyword evidence="8" id="KW-0418">Kinase</keyword>
<evidence type="ECO:0000313" key="19">
    <source>
        <dbReference type="Proteomes" id="UP000237105"/>
    </source>
</evidence>
<dbReference type="Proteomes" id="UP000237105">
    <property type="component" value="Unassembled WGS sequence"/>
</dbReference>
<comment type="subcellular location">
    <subcellularLocation>
        <location evidence="1">Membrane</location>
        <topology evidence="1">Single-pass membrane protein</topology>
    </subcellularLocation>
</comment>
<dbReference type="SUPFAM" id="SSF56112">
    <property type="entry name" value="Protein kinase-like (PK-like)"/>
    <property type="match status" value="1"/>
</dbReference>
<evidence type="ECO:0000256" key="16">
    <source>
        <dbReference type="SAM" id="Phobius"/>
    </source>
</evidence>
<dbReference type="Gene3D" id="3.30.200.20">
    <property type="entry name" value="Phosphorylase Kinase, domain 1"/>
    <property type="match status" value="1"/>
</dbReference>
<keyword evidence="5 18" id="KW-0808">Transferase</keyword>
<evidence type="ECO:0000256" key="11">
    <source>
        <dbReference type="ARBA" id="ARBA00023136"/>
    </source>
</evidence>
<dbReference type="InterPro" id="IPR000719">
    <property type="entry name" value="Prot_kinase_dom"/>
</dbReference>
<keyword evidence="10 16" id="KW-1133">Transmembrane helix</keyword>
<evidence type="ECO:0000256" key="10">
    <source>
        <dbReference type="ARBA" id="ARBA00022989"/>
    </source>
</evidence>
<comment type="catalytic activity">
    <reaction evidence="13">
        <text>L-seryl-[protein] + ATP = O-phospho-L-seryl-[protein] + ADP + H(+)</text>
        <dbReference type="Rhea" id="RHEA:17989"/>
        <dbReference type="Rhea" id="RHEA-COMP:9863"/>
        <dbReference type="Rhea" id="RHEA-COMP:11604"/>
        <dbReference type="ChEBI" id="CHEBI:15378"/>
        <dbReference type="ChEBI" id="CHEBI:29999"/>
        <dbReference type="ChEBI" id="CHEBI:30616"/>
        <dbReference type="ChEBI" id="CHEBI:83421"/>
        <dbReference type="ChEBI" id="CHEBI:456216"/>
        <dbReference type="EC" id="2.7.11.1"/>
    </reaction>
</comment>
<evidence type="ECO:0000256" key="6">
    <source>
        <dbReference type="ARBA" id="ARBA00022692"/>
    </source>
</evidence>
<evidence type="ECO:0000256" key="9">
    <source>
        <dbReference type="ARBA" id="ARBA00022840"/>
    </source>
</evidence>
<comment type="catalytic activity">
    <reaction evidence="12">
        <text>L-threonyl-[protein] + ATP = O-phospho-L-threonyl-[protein] + ADP + H(+)</text>
        <dbReference type="Rhea" id="RHEA:46608"/>
        <dbReference type="Rhea" id="RHEA-COMP:11060"/>
        <dbReference type="Rhea" id="RHEA-COMP:11605"/>
        <dbReference type="ChEBI" id="CHEBI:15378"/>
        <dbReference type="ChEBI" id="CHEBI:30013"/>
        <dbReference type="ChEBI" id="CHEBI:30616"/>
        <dbReference type="ChEBI" id="CHEBI:61977"/>
        <dbReference type="ChEBI" id="CHEBI:456216"/>
        <dbReference type="EC" id="2.7.11.1"/>
    </reaction>
</comment>
<proteinExistence type="predicted"/>
<evidence type="ECO:0000256" key="7">
    <source>
        <dbReference type="ARBA" id="ARBA00022741"/>
    </source>
</evidence>
<evidence type="ECO:0000256" key="8">
    <source>
        <dbReference type="ARBA" id="ARBA00022777"/>
    </source>
</evidence>